<accession>A0A7W7C8L4</accession>
<proteinExistence type="predicted"/>
<dbReference type="SUPFAM" id="SSF69118">
    <property type="entry name" value="AhpD-like"/>
    <property type="match status" value="1"/>
</dbReference>
<evidence type="ECO:0000259" key="1">
    <source>
        <dbReference type="Pfam" id="PF02627"/>
    </source>
</evidence>
<dbReference type="InterPro" id="IPR029032">
    <property type="entry name" value="AhpD-like"/>
</dbReference>
<dbReference type="Pfam" id="PF02627">
    <property type="entry name" value="CMD"/>
    <property type="match status" value="1"/>
</dbReference>
<evidence type="ECO:0000313" key="3">
    <source>
        <dbReference type="Proteomes" id="UP000533598"/>
    </source>
</evidence>
<sequence length="209" mass="23019">MPRIPARTVDQAGWFIRRMYGYAKRRFGAVPEPFAVLAHHRGLMIAAALAETAVERAAKHLPDNLADLVVYRVATELGCSWCVDFGTMLQRHKGLDIERLQEIHAYADSPRFTETEKLAIGYADAITATPVRVTDEQVAELRERLGDKGLIELTYLITVENQRARFNDALGILDQGFTSGEACRVPLPVAPAEAAATGITATGITRERS</sequence>
<dbReference type="GO" id="GO:0051920">
    <property type="term" value="F:peroxiredoxin activity"/>
    <property type="evidence" value="ECO:0007669"/>
    <property type="project" value="InterPro"/>
</dbReference>
<comment type="caution">
    <text evidence="2">The sequence shown here is derived from an EMBL/GenBank/DDBJ whole genome shotgun (WGS) entry which is preliminary data.</text>
</comment>
<dbReference type="AlphaFoldDB" id="A0A7W7C8L4"/>
<keyword evidence="2" id="KW-0575">Peroxidase</keyword>
<dbReference type="PANTHER" id="PTHR34846">
    <property type="entry name" value="4-CARBOXYMUCONOLACTONE DECARBOXYLASE FAMILY PROTEIN (AFU_ORTHOLOGUE AFUA_6G11590)"/>
    <property type="match status" value="1"/>
</dbReference>
<dbReference type="PANTHER" id="PTHR34846:SF10">
    <property type="entry name" value="CYTOPLASMIC PROTEIN"/>
    <property type="match status" value="1"/>
</dbReference>
<keyword evidence="2" id="KW-0560">Oxidoreductase</keyword>
<feature type="domain" description="Carboxymuconolactone decarboxylase-like" evidence="1">
    <location>
        <begin position="49"/>
        <end position="124"/>
    </location>
</feature>
<name>A0A7W7C8L4_9PSEU</name>
<dbReference type="Proteomes" id="UP000533598">
    <property type="component" value="Unassembled WGS sequence"/>
</dbReference>
<reference evidence="2 3" key="1">
    <citation type="submission" date="2020-08" db="EMBL/GenBank/DDBJ databases">
        <title>Sequencing the genomes of 1000 actinobacteria strains.</title>
        <authorList>
            <person name="Klenk H.-P."/>
        </authorList>
    </citation>
    <scope>NUCLEOTIDE SEQUENCE [LARGE SCALE GENOMIC DNA]</scope>
    <source>
        <strain evidence="2 3">DSM 44230</strain>
    </source>
</reference>
<dbReference type="EMBL" id="JACHMH010000001">
    <property type="protein sequence ID" value="MBB4676442.1"/>
    <property type="molecule type" value="Genomic_DNA"/>
</dbReference>
<dbReference type="InterPro" id="IPR003779">
    <property type="entry name" value="CMD-like"/>
</dbReference>
<dbReference type="RefSeq" id="WP_185002267.1">
    <property type="nucleotide sequence ID" value="NZ_BAAAUI010000015.1"/>
</dbReference>
<gene>
    <name evidence="2" type="ORF">HNR67_002560</name>
</gene>
<organism evidence="2 3">
    <name type="scientific">Crossiella cryophila</name>
    <dbReference type="NCBI Taxonomy" id="43355"/>
    <lineage>
        <taxon>Bacteria</taxon>
        <taxon>Bacillati</taxon>
        <taxon>Actinomycetota</taxon>
        <taxon>Actinomycetes</taxon>
        <taxon>Pseudonocardiales</taxon>
        <taxon>Pseudonocardiaceae</taxon>
        <taxon>Crossiella</taxon>
    </lineage>
</organism>
<keyword evidence="3" id="KW-1185">Reference proteome</keyword>
<protein>
    <submittedName>
        <fullName evidence="2">AhpD family alkylhydroperoxidase</fullName>
    </submittedName>
</protein>
<evidence type="ECO:0000313" key="2">
    <source>
        <dbReference type="EMBL" id="MBB4676442.1"/>
    </source>
</evidence>
<dbReference type="Gene3D" id="1.20.1290.10">
    <property type="entry name" value="AhpD-like"/>
    <property type="match status" value="1"/>
</dbReference>